<dbReference type="HOGENOM" id="CLU_2430813_0_0_1"/>
<name>A0A0E0IE47_ORYNI</name>
<dbReference type="OMA" id="ICLRMIV"/>
<keyword evidence="1" id="KW-0472">Membrane</keyword>
<feature type="transmembrane region" description="Helical" evidence="1">
    <location>
        <begin position="28"/>
        <end position="47"/>
    </location>
</feature>
<evidence type="ECO:0000313" key="2">
    <source>
        <dbReference type="EnsemblPlants" id="ONIVA08G22190.1"/>
    </source>
</evidence>
<dbReference type="Gramene" id="ONIVA08G22190.1">
    <property type="protein sequence ID" value="ONIVA08G22190.1"/>
    <property type="gene ID" value="ONIVA08G22190"/>
</dbReference>
<keyword evidence="3" id="KW-1185">Reference proteome</keyword>
<keyword evidence="1" id="KW-0812">Transmembrane</keyword>
<dbReference type="EnsemblPlants" id="ONIVA08G22190.1">
    <property type="protein sequence ID" value="ONIVA08G22190.1"/>
    <property type="gene ID" value="ONIVA08G22190"/>
</dbReference>
<evidence type="ECO:0000313" key="3">
    <source>
        <dbReference type="Proteomes" id="UP000006591"/>
    </source>
</evidence>
<sequence length="91" mass="10119">MACWANLGGSFPFVCANPLLLWLRLPQAFLILTVLDPICLRMIVLMLGEKSDENVAIVFKVANMKGMIPVLAMNLVYKLANGPIITVWFLL</sequence>
<accession>A0A0E0IE47</accession>
<reference evidence="2" key="1">
    <citation type="submission" date="2015-04" db="UniProtKB">
        <authorList>
            <consortium name="EnsemblPlants"/>
        </authorList>
    </citation>
    <scope>IDENTIFICATION</scope>
    <source>
        <strain evidence="2">SL10</strain>
    </source>
</reference>
<feature type="transmembrane region" description="Helical" evidence="1">
    <location>
        <begin position="68"/>
        <end position="90"/>
    </location>
</feature>
<reference evidence="2" key="2">
    <citation type="submission" date="2018-04" db="EMBL/GenBank/DDBJ databases">
        <title>OnivRS2 (Oryza nivara Reference Sequence Version 2).</title>
        <authorList>
            <person name="Zhang J."/>
            <person name="Kudrna D."/>
            <person name="Lee S."/>
            <person name="Talag J."/>
            <person name="Rajasekar S."/>
            <person name="Welchert J."/>
            <person name="Hsing Y.-I."/>
            <person name="Wing R.A."/>
        </authorList>
    </citation>
    <scope>NUCLEOTIDE SEQUENCE [LARGE SCALE GENOMIC DNA]</scope>
    <source>
        <strain evidence="2">SL10</strain>
    </source>
</reference>
<keyword evidence="1" id="KW-1133">Transmembrane helix</keyword>
<dbReference type="AlphaFoldDB" id="A0A0E0IE47"/>
<protein>
    <submittedName>
        <fullName evidence="2">Uncharacterized protein</fullName>
    </submittedName>
</protein>
<dbReference type="Proteomes" id="UP000006591">
    <property type="component" value="Chromosome 8"/>
</dbReference>
<organism evidence="2">
    <name type="scientific">Oryza nivara</name>
    <name type="common">Indian wild rice</name>
    <name type="synonym">Oryza sativa f. spontanea</name>
    <dbReference type="NCBI Taxonomy" id="4536"/>
    <lineage>
        <taxon>Eukaryota</taxon>
        <taxon>Viridiplantae</taxon>
        <taxon>Streptophyta</taxon>
        <taxon>Embryophyta</taxon>
        <taxon>Tracheophyta</taxon>
        <taxon>Spermatophyta</taxon>
        <taxon>Magnoliopsida</taxon>
        <taxon>Liliopsida</taxon>
        <taxon>Poales</taxon>
        <taxon>Poaceae</taxon>
        <taxon>BOP clade</taxon>
        <taxon>Oryzoideae</taxon>
        <taxon>Oryzeae</taxon>
        <taxon>Oryzinae</taxon>
        <taxon>Oryza</taxon>
    </lineage>
</organism>
<proteinExistence type="predicted"/>
<evidence type="ECO:0000256" key="1">
    <source>
        <dbReference type="SAM" id="Phobius"/>
    </source>
</evidence>